<dbReference type="Gene3D" id="3.30.1380.20">
    <property type="entry name" value="Trafficking protein particle complex subunit 3"/>
    <property type="match status" value="1"/>
</dbReference>
<protein>
    <submittedName>
        <fullName evidence="1">YslB family protein</fullName>
    </submittedName>
</protein>
<keyword evidence="2" id="KW-1185">Reference proteome</keyword>
<dbReference type="RefSeq" id="WP_244746553.1">
    <property type="nucleotide sequence ID" value="NZ_CP095071.1"/>
</dbReference>
<dbReference type="Proteomes" id="UP000831537">
    <property type="component" value="Chromosome"/>
</dbReference>
<name>A0ABY4GPG8_9BACI</name>
<dbReference type="InterPro" id="IPR019642">
    <property type="entry name" value="DUF2507"/>
</dbReference>
<evidence type="ECO:0000313" key="2">
    <source>
        <dbReference type="Proteomes" id="UP000831537"/>
    </source>
</evidence>
<dbReference type="SUPFAM" id="SSF111126">
    <property type="entry name" value="Ligand-binding domain in the NO signalling and Golgi transport"/>
    <property type="match status" value="1"/>
</dbReference>
<dbReference type="EMBL" id="CP095071">
    <property type="protein sequence ID" value="UOQ86232.1"/>
    <property type="molecule type" value="Genomic_DNA"/>
</dbReference>
<organism evidence="1 2">
    <name type="scientific">Gracilibacillus salinarum</name>
    <dbReference type="NCBI Taxonomy" id="2932255"/>
    <lineage>
        <taxon>Bacteria</taxon>
        <taxon>Bacillati</taxon>
        <taxon>Bacillota</taxon>
        <taxon>Bacilli</taxon>
        <taxon>Bacillales</taxon>
        <taxon>Bacillaceae</taxon>
        <taxon>Gracilibacillus</taxon>
    </lineage>
</organism>
<dbReference type="Pfam" id="PF10702">
    <property type="entry name" value="DUF2507"/>
    <property type="match status" value="1"/>
</dbReference>
<gene>
    <name evidence="1" type="ORF">MUN87_04865</name>
</gene>
<dbReference type="InterPro" id="IPR024096">
    <property type="entry name" value="NO_sig/Golgi_transp_ligand-bd"/>
</dbReference>
<accession>A0ABY4GPG8</accession>
<reference evidence="1 2" key="1">
    <citation type="submission" date="2022-04" db="EMBL/GenBank/DDBJ databases">
        <title>Gracilibacillus sp. isolated from saltern.</title>
        <authorList>
            <person name="Won M."/>
            <person name="Lee C.-M."/>
            <person name="Woen H.-Y."/>
            <person name="Kwon S.-W."/>
        </authorList>
    </citation>
    <scope>NUCLEOTIDE SEQUENCE [LARGE SCALE GENOMIC DNA]</scope>
    <source>
        <strain evidence="1 2">SSPM10-3</strain>
    </source>
</reference>
<proteinExistence type="predicted"/>
<evidence type="ECO:0000313" key="1">
    <source>
        <dbReference type="EMBL" id="UOQ86232.1"/>
    </source>
</evidence>
<sequence>MTQNKTSLATILANLQSTSSGYDLLRYIGLPEVLGQDSNLILYVMGKNFARQAECATYDEIQEFFQHAGWGEIRLIQEKRRGFIYQLDGELVKARLETIKDIDFHLEAGFLAETIFQQTNKSCEGLAELKKDHVLFHVLHN</sequence>